<dbReference type="Proteomes" id="UP000436088">
    <property type="component" value="Unassembled WGS sequence"/>
</dbReference>
<evidence type="ECO:0000256" key="4">
    <source>
        <dbReference type="ARBA" id="ARBA00022512"/>
    </source>
</evidence>
<gene>
    <name evidence="15" type="ORF">F3Y22_tig00110403pilonHSYRG00077</name>
</gene>
<keyword evidence="4" id="KW-0134">Cell wall</keyword>
<dbReference type="Pfam" id="PF00295">
    <property type="entry name" value="Glyco_hydro_28"/>
    <property type="match status" value="1"/>
</dbReference>
<evidence type="ECO:0000256" key="7">
    <source>
        <dbReference type="ARBA" id="ARBA00023295"/>
    </source>
</evidence>
<evidence type="ECO:0000256" key="2">
    <source>
        <dbReference type="ARBA" id="ARBA00008834"/>
    </source>
</evidence>
<proteinExistence type="inferred from homology"/>
<protein>
    <recommendedName>
        <fullName evidence="11">Polygalacturonase</fullName>
        <ecNumber evidence="3">3.2.1.15</ecNumber>
    </recommendedName>
</protein>
<name>A0A6A3ANF3_HIBSY</name>
<feature type="active site" evidence="12">
    <location>
        <position position="242"/>
    </location>
</feature>
<comment type="caution">
    <text evidence="15">The sequence shown here is derived from an EMBL/GenBank/DDBJ whole genome shotgun (WGS) entry which is preliminary data.</text>
</comment>
<keyword evidence="6 13" id="KW-0378">Hydrolase</keyword>
<evidence type="ECO:0000256" key="11">
    <source>
        <dbReference type="ARBA" id="ARBA00070098"/>
    </source>
</evidence>
<dbReference type="EC" id="3.2.1.15" evidence="3"/>
<dbReference type="GO" id="GO:0005975">
    <property type="term" value="P:carbohydrate metabolic process"/>
    <property type="evidence" value="ECO:0007669"/>
    <property type="project" value="InterPro"/>
</dbReference>
<dbReference type="SUPFAM" id="SSF51126">
    <property type="entry name" value="Pectin lyase-like"/>
    <property type="match status" value="1"/>
</dbReference>
<comment type="subcellular location">
    <subcellularLocation>
        <location evidence="1">Secreted</location>
        <location evidence="1">Cell wall</location>
    </subcellularLocation>
</comment>
<evidence type="ECO:0000256" key="9">
    <source>
        <dbReference type="ARBA" id="ARBA00034074"/>
    </source>
</evidence>
<dbReference type="PROSITE" id="PS00502">
    <property type="entry name" value="POLYGALACTURONASE"/>
    <property type="match status" value="1"/>
</dbReference>
<dbReference type="SMART" id="SM00710">
    <property type="entry name" value="PbH1"/>
    <property type="match status" value="5"/>
</dbReference>
<keyword evidence="14" id="KW-0732">Signal</keyword>
<evidence type="ECO:0000256" key="1">
    <source>
        <dbReference type="ARBA" id="ARBA00004191"/>
    </source>
</evidence>
<evidence type="ECO:0000313" key="15">
    <source>
        <dbReference type="EMBL" id="KAE8706140.1"/>
    </source>
</evidence>
<evidence type="ECO:0000256" key="3">
    <source>
        <dbReference type="ARBA" id="ARBA00012736"/>
    </source>
</evidence>
<dbReference type="InterPro" id="IPR000743">
    <property type="entry name" value="Glyco_hydro_28"/>
</dbReference>
<dbReference type="PANTHER" id="PTHR31375">
    <property type="match status" value="1"/>
</dbReference>
<evidence type="ECO:0000256" key="6">
    <source>
        <dbReference type="ARBA" id="ARBA00022801"/>
    </source>
</evidence>
<evidence type="ECO:0000256" key="8">
    <source>
        <dbReference type="ARBA" id="ARBA00023316"/>
    </source>
</evidence>
<keyword evidence="8" id="KW-0961">Cell wall biogenesis/degradation</keyword>
<reference evidence="15" key="1">
    <citation type="submission" date="2019-09" db="EMBL/GenBank/DDBJ databases">
        <title>Draft genome information of white flower Hibiscus syriacus.</title>
        <authorList>
            <person name="Kim Y.-M."/>
        </authorList>
    </citation>
    <scope>NUCLEOTIDE SEQUENCE [LARGE SCALE GENOMIC DNA]</scope>
    <source>
        <strain evidence="15">YM2019G1</strain>
    </source>
</reference>
<dbReference type="Gene3D" id="2.160.20.10">
    <property type="entry name" value="Single-stranded right-handed beta-helix, Pectin lyase-like"/>
    <property type="match status" value="1"/>
</dbReference>
<dbReference type="GO" id="GO:0071555">
    <property type="term" value="P:cell wall organization"/>
    <property type="evidence" value="ECO:0007669"/>
    <property type="project" value="UniProtKB-KW"/>
</dbReference>
<comment type="similarity">
    <text evidence="2 13">Belongs to the glycosyl hydrolase 28 family.</text>
</comment>
<feature type="chain" id="PRO_5025418596" description="Polygalacturonase" evidence="14">
    <location>
        <begin position="26"/>
        <end position="395"/>
    </location>
</feature>
<comment type="function">
    <text evidence="10">May function in the depolymerization of the pectin in its walls during pollen tube elongation, or in that of the pistil during pollination.</text>
</comment>
<dbReference type="InterPro" id="IPR012334">
    <property type="entry name" value="Pectin_lyas_fold"/>
</dbReference>
<evidence type="ECO:0000313" key="16">
    <source>
        <dbReference type="Proteomes" id="UP000436088"/>
    </source>
</evidence>
<sequence>MPLQIDFALLFFSVFFSVYLPAVQGARTFNVREYGAIADGRTDNRKAFVRAWTDACNRNGVSIVYVPRGVYMLGAVEFSGPCKGPIIFSVNGRLKAPMGASSDAENWIAFQYVNNLVMKGGGTLDGQGPSAWSLNDCQTNPNCKQLPTTLKFDFVTNSRIKRIRSVNSKNTHIGFFGCNNVNVSKVSILAPDDSPNTDGIKIGSSTHIRISRSKISTGDDCVAILSGSSRIDISNVHCGPGHGISIGSLGKYQGEKNVDGVSVRKCLFRETENGVRIKTWESPIRVTVSNILFQDILMDRVLNPIIIDQTYCPISSCNQQTASHVQIRDVTYRNIWGTSRSPVAVSMECSKQFPCQNVVMTDVVLAKFGTRGSSKSLCSYVNGRFFGKQHPRPCF</sequence>
<keyword evidence="7 13" id="KW-0326">Glycosidase</keyword>
<comment type="catalytic activity">
    <reaction evidence="9">
        <text>(1,4-alpha-D-galacturonosyl)n+m + H2O = (1,4-alpha-D-galacturonosyl)n + (1,4-alpha-D-galacturonosyl)m.</text>
        <dbReference type="EC" id="3.2.1.15"/>
    </reaction>
</comment>
<feature type="signal peptide" evidence="14">
    <location>
        <begin position="1"/>
        <end position="25"/>
    </location>
</feature>
<dbReference type="InterPro" id="IPR011050">
    <property type="entry name" value="Pectin_lyase_fold/virulence"/>
</dbReference>
<dbReference type="AlphaFoldDB" id="A0A6A3ANF3"/>
<dbReference type="EMBL" id="VEPZ02000972">
    <property type="protein sequence ID" value="KAE8706140.1"/>
    <property type="molecule type" value="Genomic_DNA"/>
</dbReference>
<dbReference type="FunFam" id="2.160.20.10:FF:000004">
    <property type="entry name" value="Pectin lyase-like superfamily protein"/>
    <property type="match status" value="1"/>
</dbReference>
<dbReference type="GO" id="GO:0004650">
    <property type="term" value="F:polygalacturonase activity"/>
    <property type="evidence" value="ECO:0007669"/>
    <property type="project" value="UniProtKB-EC"/>
</dbReference>
<organism evidence="15 16">
    <name type="scientific">Hibiscus syriacus</name>
    <name type="common">Rose of Sharon</name>
    <dbReference type="NCBI Taxonomy" id="106335"/>
    <lineage>
        <taxon>Eukaryota</taxon>
        <taxon>Viridiplantae</taxon>
        <taxon>Streptophyta</taxon>
        <taxon>Embryophyta</taxon>
        <taxon>Tracheophyta</taxon>
        <taxon>Spermatophyta</taxon>
        <taxon>Magnoliopsida</taxon>
        <taxon>eudicotyledons</taxon>
        <taxon>Gunneridae</taxon>
        <taxon>Pentapetalae</taxon>
        <taxon>rosids</taxon>
        <taxon>malvids</taxon>
        <taxon>Malvales</taxon>
        <taxon>Malvaceae</taxon>
        <taxon>Malvoideae</taxon>
        <taxon>Hibiscus</taxon>
    </lineage>
</organism>
<accession>A0A6A3ANF3</accession>
<evidence type="ECO:0000256" key="13">
    <source>
        <dbReference type="RuleBase" id="RU361169"/>
    </source>
</evidence>
<keyword evidence="5" id="KW-0964">Secreted</keyword>
<evidence type="ECO:0000256" key="14">
    <source>
        <dbReference type="SAM" id="SignalP"/>
    </source>
</evidence>
<evidence type="ECO:0000256" key="10">
    <source>
        <dbReference type="ARBA" id="ARBA00060133"/>
    </source>
</evidence>
<dbReference type="InterPro" id="IPR006626">
    <property type="entry name" value="PbH1"/>
</dbReference>
<keyword evidence="16" id="KW-1185">Reference proteome</keyword>
<evidence type="ECO:0000256" key="5">
    <source>
        <dbReference type="ARBA" id="ARBA00022525"/>
    </source>
</evidence>
<evidence type="ECO:0000256" key="12">
    <source>
        <dbReference type="PROSITE-ProRule" id="PRU10052"/>
    </source>
</evidence>